<proteinExistence type="predicted"/>
<dbReference type="EMBL" id="JBIRPU010000007">
    <property type="protein sequence ID" value="MFI0793724.1"/>
    <property type="molecule type" value="Genomic_DNA"/>
</dbReference>
<evidence type="ECO:0000256" key="1">
    <source>
        <dbReference type="SAM" id="MobiDB-lite"/>
    </source>
</evidence>
<sequence length="333" mass="37568">MSSPEYDPDVRCESDDHPQPCPDCDPRLFDDLRCRAMGVQAQAAYQEQVRPELEHARERFDAARAAYSLARDAAVPIVGEVREGLDHAIEALKCHIDDEHEIKLLKRAFRHVAHKLDRCGDLTGCYFTDDCDFEADVRGCHPDDIESKIVAVEKHVQAATTAFEDLITEPADLALRVAAVQAEVDAIVAAIGGDFRTTDFKRLYAAALVARRHLKAVWRGFANTNDYVDCLCRILTCMFRGHAAIGQLKGRAAVKNCHRAAAQARCDKLRQHTVDEVMAEYLRLRADPQRHPDPDEDPDDGGQAPRDPQTRQRDRQRERDRDRYGPSAYEPNQ</sequence>
<dbReference type="Proteomes" id="UP001611075">
    <property type="component" value="Unassembled WGS sequence"/>
</dbReference>
<evidence type="ECO:0000313" key="2">
    <source>
        <dbReference type="EMBL" id="MFI0793724.1"/>
    </source>
</evidence>
<feature type="compositionally biased region" description="Basic and acidic residues" evidence="1">
    <location>
        <begin position="308"/>
        <end position="324"/>
    </location>
</feature>
<organism evidence="2 3">
    <name type="scientific">Micromonospora rubida</name>
    <dbReference type="NCBI Taxonomy" id="2697657"/>
    <lineage>
        <taxon>Bacteria</taxon>
        <taxon>Bacillati</taxon>
        <taxon>Actinomycetota</taxon>
        <taxon>Actinomycetes</taxon>
        <taxon>Micromonosporales</taxon>
        <taxon>Micromonosporaceae</taxon>
        <taxon>Micromonospora</taxon>
    </lineage>
</organism>
<dbReference type="RefSeq" id="WP_396679397.1">
    <property type="nucleotide sequence ID" value="NZ_JBIRPU010000007.1"/>
</dbReference>
<feature type="region of interest" description="Disordered" evidence="1">
    <location>
        <begin position="286"/>
        <end position="333"/>
    </location>
</feature>
<accession>A0ABW7SJ86</accession>
<reference evidence="2 3" key="1">
    <citation type="submission" date="2024-10" db="EMBL/GenBank/DDBJ databases">
        <title>The Natural Products Discovery Center: Release of the First 8490 Sequenced Strains for Exploring Actinobacteria Biosynthetic Diversity.</title>
        <authorList>
            <person name="Kalkreuter E."/>
            <person name="Kautsar S.A."/>
            <person name="Yang D."/>
            <person name="Bader C.D."/>
            <person name="Teijaro C.N."/>
            <person name="Fluegel L."/>
            <person name="Davis C.M."/>
            <person name="Simpson J.R."/>
            <person name="Lauterbach L."/>
            <person name="Steele A.D."/>
            <person name="Gui C."/>
            <person name="Meng S."/>
            <person name="Li G."/>
            <person name="Viehrig K."/>
            <person name="Ye F."/>
            <person name="Su P."/>
            <person name="Kiefer A.F."/>
            <person name="Nichols A."/>
            <person name="Cepeda A.J."/>
            <person name="Yan W."/>
            <person name="Fan B."/>
            <person name="Jiang Y."/>
            <person name="Adhikari A."/>
            <person name="Zheng C.-J."/>
            <person name="Schuster L."/>
            <person name="Cowan T.M."/>
            <person name="Smanski M.J."/>
            <person name="Chevrette M.G."/>
            <person name="De Carvalho L.P.S."/>
            <person name="Shen B."/>
        </authorList>
    </citation>
    <scope>NUCLEOTIDE SEQUENCE [LARGE SCALE GENOMIC DNA]</scope>
    <source>
        <strain evidence="2 3">NPDC021253</strain>
    </source>
</reference>
<comment type="caution">
    <text evidence="2">The sequence shown here is derived from an EMBL/GenBank/DDBJ whole genome shotgun (WGS) entry which is preliminary data.</text>
</comment>
<evidence type="ECO:0000313" key="3">
    <source>
        <dbReference type="Proteomes" id="UP001611075"/>
    </source>
</evidence>
<name>A0ABW7SJ86_9ACTN</name>
<protein>
    <submittedName>
        <fullName evidence="2">Uncharacterized protein</fullName>
    </submittedName>
</protein>
<keyword evidence="3" id="KW-1185">Reference proteome</keyword>
<gene>
    <name evidence="2" type="ORF">ACH4OY_13690</name>
</gene>